<dbReference type="InterPro" id="IPR010989">
    <property type="entry name" value="SNARE"/>
</dbReference>
<evidence type="ECO:0000256" key="3">
    <source>
        <dbReference type="ARBA" id="ARBA00022927"/>
    </source>
</evidence>
<dbReference type="PROSITE" id="PS50192">
    <property type="entry name" value="T_SNARE"/>
    <property type="match status" value="1"/>
</dbReference>
<feature type="domain" description="T-SNARE coiled-coil homology" evidence="8">
    <location>
        <begin position="217"/>
        <end position="279"/>
    </location>
</feature>
<evidence type="ECO:0000259" key="8">
    <source>
        <dbReference type="PROSITE" id="PS50192"/>
    </source>
</evidence>
<evidence type="ECO:0000256" key="4">
    <source>
        <dbReference type="RuleBase" id="RU003858"/>
    </source>
</evidence>
<feature type="transmembrane region" description="Helical" evidence="7">
    <location>
        <begin position="289"/>
        <end position="309"/>
    </location>
</feature>
<proteinExistence type="inferred from homology"/>
<name>A0A8T0H436_CERPU</name>
<keyword evidence="10" id="KW-1185">Reference proteome</keyword>
<feature type="coiled-coil region" evidence="5">
    <location>
        <begin position="47"/>
        <end position="84"/>
    </location>
</feature>
<evidence type="ECO:0000256" key="2">
    <source>
        <dbReference type="ARBA" id="ARBA00022448"/>
    </source>
</evidence>
<accession>A0A8T0H436</accession>
<keyword evidence="3" id="KW-0653">Protein transport</keyword>
<dbReference type="GO" id="GO:0006886">
    <property type="term" value="P:intracellular protein transport"/>
    <property type="evidence" value="ECO:0007669"/>
    <property type="project" value="InterPro"/>
</dbReference>
<comment type="caution">
    <text evidence="9">The sequence shown here is derived from an EMBL/GenBank/DDBJ whole genome shotgun (WGS) entry which is preliminary data.</text>
</comment>
<comment type="similarity">
    <text evidence="1 4">Belongs to the syntaxin family.</text>
</comment>
<organism evidence="9 10">
    <name type="scientific">Ceratodon purpureus</name>
    <name type="common">Fire moss</name>
    <name type="synonym">Dicranum purpureum</name>
    <dbReference type="NCBI Taxonomy" id="3225"/>
    <lineage>
        <taxon>Eukaryota</taxon>
        <taxon>Viridiplantae</taxon>
        <taxon>Streptophyta</taxon>
        <taxon>Embryophyta</taxon>
        <taxon>Bryophyta</taxon>
        <taxon>Bryophytina</taxon>
        <taxon>Bryopsida</taxon>
        <taxon>Dicranidae</taxon>
        <taxon>Pseudoditrichales</taxon>
        <taxon>Ditrichaceae</taxon>
        <taxon>Ceratodon</taxon>
    </lineage>
</organism>
<dbReference type="InterPro" id="IPR006012">
    <property type="entry name" value="Syntaxin/epimorphin_CS"/>
</dbReference>
<dbReference type="InterPro" id="IPR006011">
    <property type="entry name" value="Syntaxin_N"/>
</dbReference>
<dbReference type="Gene3D" id="1.20.5.110">
    <property type="match status" value="1"/>
</dbReference>
<evidence type="ECO:0000313" key="10">
    <source>
        <dbReference type="Proteomes" id="UP000822688"/>
    </source>
</evidence>
<keyword evidence="2" id="KW-0813">Transport</keyword>
<dbReference type="SUPFAM" id="SSF47661">
    <property type="entry name" value="t-snare proteins"/>
    <property type="match status" value="1"/>
</dbReference>
<evidence type="ECO:0000313" key="9">
    <source>
        <dbReference type="EMBL" id="KAG0565099.1"/>
    </source>
</evidence>
<keyword evidence="7" id="KW-1133">Transmembrane helix</keyword>
<dbReference type="EMBL" id="CM026429">
    <property type="protein sequence ID" value="KAG0565099.1"/>
    <property type="molecule type" value="Genomic_DNA"/>
</dbReference>
<dbReference type="Gene3D" id="1.20.58.70">
    <property type="match status" value="1"/>
</dbReference>
<dbReference type="GO" id="GO:0005886">
    <property type="term" value="C:plasma membrane"/>
    <property type="evidence" value="ECO:0007669"/>
    <property type="project" value="TreeGrafter"/>
</dbReference>
<evidence type="ECO:0000256" key="6">
    <source>
        <dbReference type="SAM" id="MobiDB-lite"/>
    </source>
</evidence>
<keyword evidence="7" id="KW-0812">Transmembrane</keyword>
<dbReference type="FunFam" id="1.20.5.110:FF:000008">
    <property type="entry name" value="Syntaxin 132"/>
    <property type="match status" value="1"/>
</dbReference>
<evidence type="ECO:0000256" key="1">
    <source>
        <dbReference type="ARBA" id="ARBA00009063"/>
    </source>
</evidence>
<dbReference type="GO" id="GO:0006887">
    <property type="term" value="P:exocytosis"/>
    <property type="evidence" value="ECO:0007669"/>
    <property type="project" value="TreeGrafter"/>
</dbReference>
<dbReference type="GO" id="GO:0012505">
    <property type="term" value="C:endomembrane system"/>
    <property type="evidence" value="ECO:0007669"/>
    <property type="project" value="TreeGrafter"/>
</dbReference>
<dbReference type="CDD" id="cd00179">
    <property type="entry name" value="SynN"/>
    <property type="match status" value="1"/>
</dbReference>
<dbReference type="GO" id="GO:0006906">
    <property type="term" value="P:vesicle fusion"/>
    <property type="evidence" value="ECO:0007669"/>
    <property type="project" value="TreeGrafter"/>
</dbReference>
<dbReference type="SMART" id="SM00503">
    <property type="entry name" value="SynN"/>
    <property type="match status" value="1"/>
</dbReference>
<dbReference type="SMART" id="SM00397">
    <property type="entry name" value="t_SNARE"/>
    <property type="match status" value="1"/>
</dbReference>
<evidence type="ECO:0000256" key="7">
    <source>
        <dbReference type="SAM" id="Phobius"/>
    </source>
</evidence>
<sequence length="315" mass="36178">MNDLLSRSFNRERRGEDARHGDLESGNMKKFPPSVQLTNMNSDGESMADFQREIKVVEGEVKKVRQLLQKLQSTNEESKQAHKAEALKALRTQMDTDIASVTKSARLINAKLKELDEANRAHRQVPGCGPGTALDRMRMTATENQRKKLAELMNDFQALREKMVGEYKETIQRRYYNVTGKQADEETIENMIHTGESETFLQEAIREQGRGHVIETVREIQERHDGVREIEKHLQELHQIFMDMAVMVDAQGHAINDIEANVNRAKSFTREGAEHLAKARWYQLNTRKWTFFSVLLLLIIVLIVVLVALKLTNVI</sequence>
<dbReference type="CDD" id="cd15848">
    <property type="entry name" value="SNARE_syntaxin1-like"/>
    <property type="match status" value="1"/>
</dbReference>
<dbReference type="InterPro" id="IPR045242">
    <property type="entry name" value="Syntaxin"/>
</dbReference>
<dbReference type="AlphaFoldDB" id="A0A8T0H436"/>
<dbReference type="PROSITE" id="PS00914">
    <property type="entry name" value="SYNTAXIN"/>
    <property type="match status" value="1"/>
</dbReference>
<dbReference type="GO" id="GO:0000149">
    <property type="term" value="F:SNARE binding"/>
    <property type="evidence" value="ECO:0007669"/>
    <property type="project" value="TreeGrafter"/>
</dbReference>
<protein>
    <recommendedName>
        <fullName evidence="8">t-SNARE coiled-coil homology domain-containing protein</fullName>
    </recommendedName>
</protein>
<dbReference type="Proteomes" id="UP000822688">
    <property type="component" value="Chromosome 8"/>
</dbReference>
<evidence type="ECO:0000256" key="5">
    <source>
        <dbReference type="SAM" id="Coils"/>
    </source>
</evidence>
<feature type="region of interest" description="Disordered" evidence="6">
    <location>
        <begin position="1"/>
        <end position="42"/>
    </location>
</feature>
<gene>
    <name evidence="9" type="ORF">KC19_8G164200</name>
</gene>
<dbReference type="GO" id="GO:0031201">
    <property type="term" value="C:SNARE complex"/>
    <property type="evidence" value="ECO:0007669"/>
    <property type="project" value="TreeGrafter"/>
</dbReference>
<dbReference type="Pfam" id="PF05739">
    <property type="entry name" value="SNARE"/>
    <property type="match status" value="1"/>
</dbReference>
<dbReference type="Pfam" id="PF00804">
    <property type="entry name" value="Syntaxin"/>
    <property type="match status" value="1"/>
</dbReference>
<keyword evidence="5" id="KW-0175">Coiled coil</keyword>
<dbReference type="GO" id="GO:0048278">
    <property type="term" value="P:vesicle docking"/>
    <property type="evidence" value="ECO:0007669"/>
    <property type="project" value="TreeGrafter"/>
</dbReference>
<dbReference type="PANTHER" id="PTHR19957">
    <property type="entry name" value="SYNTAXIN"/>
    <property type="match status" value="1"/>
</dbReference>
<keyword evidence="7" id="KW-0472">Membrane</keyword>
<dbReference type="FunFam" id="1.20.58.70:FF:000003">
    <property type="entry name" value="Qa-SNARE, Sso1/Syntaxin1-type, SYP12A-group"/>
    <property type="match status" value="1"/>
</dbReference>
<reference evidence="9" key="1">
    <citation type="submission" date="2020-06" db="EMBL/GenBank/DDBJ databases">
        <title>WGS assembly of Ceratodon purpureus strain R40.</title>
        <authorList>
            <person name="Carey S.B."/>
            <person name="Jenkins J."/>
            <person name="Shu S."/>
            <person name="Lovell J.T."/>
            <person name="Sreedasyam A."/>
            <person name="Maumus F."/>
            <person name="Tiley G.P."/>
            <person name="Fernandez-Pozo N."/>
            <person name="Barry K."/>
            <person name="Chen C."/>
            <person name="Wang M."/>
            <person name="Lipzen A."/>
            <person name="Daum C."/>
            <person name="Saski C.A."/>
            <person name="Payton A.C."/>
            <person name="Mcbreen J.C."/>
            <person name="Conrad R.E."/>
            <person name="Kollar L.M."/>
            <person name="Olsson S."/>
            <person name="Huttunen S."/>
            <person name="Landis J.B."/>
            <person name="Wickett N.J."/>
            <person name="Johnson M.G."/>
            <person name="Rensing S.A."/>
            <person name="Grimwood J."/>
            <person name="Schmutz J."/>
            <person name="Mcdaniel S.F."/>
        </authorList>
    </citation>
    <scope>NUCLEOTIDE SEQUENCE</scope>
    <source>
        <strain evidence="9">R40</strain>
    </source>
</reference>
<dbReference type="GO" id="GO:0005484">
    <property type="term" value="F:SNAP receptor activity"/>
    <property type="evidence" value="ECO:0007669"/>
    <property type="project" value="InterPro"/>
</dbReference>
<dbReference type="PANTHER" id="PTHR19957:SF416">
    <property type="entry name" value="T-SNARE COILED-COIL HOMOLOGY DOMAIN-CONTAINING PROTEIN"/>
    <property type="match status" value="1"/>
</dbReference>
<dbReference type="InterPro" id="IPR000727">
    <property type="entry name" value="T_SNARE_dom"/>
</dbReference>
<dbReference type="OrthoDB" id="10255013at2759"/>
<feature type="compositionally biased region" description="Basic and acidic residues" evidence="6">
    <location>
        <begin position="9"/>
        <end position="23"/>
    </location>
</feature>